<dbReference type="Proteomes" id="UP001257627">
    <property type="component" value="Unassembled WGS sequence"/>
</dbReference>
<dbReference type="RefSeq" id="WP_143628176.1">
    <property type="nucleotide sequence ID" value="NZ_JARAKF010000001.1"/>
</dbReference>
<organism evidence="1 2">
    <name type="scientific">Streptomyces mirabilis</name>
    <dbReference type="NCBI Taxonomy" id="68239"/>
    <lineage>
        <taxon>Bacteria</taxon>
        <taxon>Bacillati</taxon>
        <taxon>Actinomycetota</taxon>
        <taxon>Actinomycetes</taxon>
        <taxon>Kitasatosporales</taxon>
        <taxon>Streptomycetaceae</taxon>
        <taxon>Streptomyces</taxon>
    </lineage>
</organism>
<reference evidence="1 2" key="1">
    <citation type="submission" date="2023-02" db="EMBL/GenBank/DDBJ databases">
        <authorList>
            <person name="Maleckis M."/>
        </authorList>
    </citation>
    <scope>NUCLEOTIDE SEQUENCE [LARGE SCALE GENOMIC DNA]</scope>
    <source>
        <strain evidence="1 2">P8-A2</strain>
    </source>
</reference>
<evidence type="ECO:0000313" key="1">
    <source>
        <dbReference type="EMBL" id="MDU8994383.1"/>
    </source>
</evidence>
<gene>
    <name evidence="1" type="ORF">PU648_18995</name>
</gene>
<accession>A0ABU3UKD9</accession>
<dbReference type="EMBL" id="JARAKF010000001">
    <property type="protein sequence ID" value="MDU8994383.1"/>
    <property type="molecule type" value="Genomic_DNA"/>
</dbReference>
<evidence type="ECO:0000313" key="2">
    <source>
        <dbReference type="Proteomes" id="UP001257627"/>
    </source>
</evidence>
<protein>
    <submittedName>
        <fullName evidence="1">Uncharacterized protein</fullName>
    </submittedName>
</protein>
<sequence length="102" mass="11109">MRRSRNRTTVAASVAALRASAAPGLQRLREGRLRRAAVLIEMLDLVGMRGHDPNTGDDVHAALVRAVADGDADTVGRVLREELEEALALSRRPVTRTPYVPE</sequence>
<keyword evidence="2" id="KW-1185">Reference proteome</keyword>
<proteinExistence type="predicted"/>
<comment type="caution">
    <text evidence="1">The sequence shown here is derived from an EMBL/GenBank/DDBJ whole genome shotgun (WGS) entry which is preliminary data.</text>
</comment>
<name>A0ABU3UKD9_9ACTN</name>